<evidence type="ECO:0000256" key="7">
    <source>
        <dbReference type="ARBA" id="ARBA00023579"/>
    </source>
</evidence>
<feature type="binding site" evidence="11">
    <location>
        <position position="355"/>
    </location>
    <ligand>
        <name>UTP</name>
        <dbReference type="ChEBI" id="CHEBI:46398"/>
    </ligand>
</feature>
<dbReference type="UniPathway" id="UPA00164"/>
<name>A0A0N4V778_ENTVE</name>
<dbReference type="InterPro" id="IPR016267">
    <property type="entry name" value="UDPGP_trans"/>
</dbReference>
<accession>A0A0N4V778</accession>
<dbReference type="Proteomes" id="UP000274131">
    <property type="component" value="Unassembled WGS sequence"/>
</dbReference>
<comment type="similarity">
    <text evidence="1 9">Belongs to the UDPGP type 1 family.</text>
</comment>
<dbReference type="AlphaFoldDB" id="A0A0N4V778"/>
<protein>
    <recommendedName>
        <fullName evidence="4 9">UTP--glucose-1-phosphate uridylyltransferase</fullName>
        <ecNumber evidence="3 9">2.7.7.9</ecNumber>
    </recommendedName>
</protein>
<feature type="binding site" evidence="11">
    <location>
        <position position="97"/>
    </location>
    <ligand>
        <name>UTP</name>
        <dbReference type="ChEBI" id="CHEBI:46398"/>
    </ligand>
</feature>
<evidence type="ECO:0000256" key="10">
    <source>
        <dbReference type="PIRSR" id="PIRSR000806-1"/>
    </source>
</evidence>
<evidence type="ECO:0000256" key="4">
    <source>
        <dbReference type="ARBA" id="ARBA00019048"/>
    </source>
</evidence>
<evidence type="ECO:0000256" key="11">
    <source>
        <dbReference type="PIRSR" id="PIRSR000806-2"/>
    </source>
</evidence>
<dbReference type="GO" id="GO:0005978">
    <property type="term" value="P:glycogen biosynthetic process"/>
    <property type="evidence" value="ECO:0007669"/>
    <property type="project" value="UniProtKB-UniPathway"/>
</dbReference>
<dbReference type="EMBL" id="UXUI01008254">
    <property type="protein sequence ID" value="VDD90997.1"/>
    <property type="molecule type" value="Genomic_DNA"/>
</dbReference>
<comment type="function">
    <text evidence="7">UTP--glucose-1-phosphate uridylyltransferase catalyzing the conversion of glucose-1-phosphate into UDP-glucose, a crucial precursor for the production of glycogen.</text>
</comment>
<evidence type="ECO:0000256" key="6">
    <source>
        <dbReference type="ARBA" id="ARBA00022695"/>
    </source>
</evidence>
<evidence type="ECO:0000313" key="14">
    <source>
        <dbReference type="WBParaSite" id="EVEC_0000613701-mRNA-1"/>
    </source>
</evidence>
<dbReference type="SUPFAM" id="SSF53448">
    <property type="entry name" value="Nucleotide-diphospho-sugar transferases"/>
    <property type="match status" value="1"/>
</dbReference>
<dbReference type="GO" id="GO:0006011">
    <property type="term" value="P:UDP-alpha-D-glucose metabolic process"/>
    <property type="evidence" value="ECO:0007669"/>
    <property type="project" value="UniProtKB-UniRule"/>
</dbReference>
<dbReference type="OrthoDB" id="932129at2759"/>
<feature type="binding site" evidence="11">
    <location>
        <position position="157"/>
    </location>
    <ligand>
        <name>UTP</name>
        <dbReference type="ChEBI" id="CHEBI:46398"/>
    </ligand>
</feature>
<dbReference type="EC" id="2.7.7.9" evidence="3 9"/>
<evidence type="ECO:0000313" key="13">
    <source>
        <dbReference type="Proteomes" id="UP000274131"/>
    </source>
</evidence>
<dbReference type="InterPro" id="IPR002618">
    <property type="entry name" value="UDPGP_fam"/>
</dbReference>
<reference evidence="14" key="1">
    <citation type="submission" date="2017-02" db="UniProtKB">
        <authorList>
            <consortium name="WormBaseParasite"/>
        </authorList>
    </citation>
    <scope>IDENTIFICATION</scope>
</reference>
<reference evidence="12 13" key="2">
    <citation type="submission" date="2018-10" db="EMBL/GenBank/DDBJ databases">
        <authorList>
            <consortium name="Pathogen Informatics"/>
        </authorList>
    </citation>
    <scope>NUCLEOTIDE SEQUENCE [LARGE SCALE GENOMIC DNA]</scope>
</reference>
<dbReference type="Gene3D" id="3.90.550.10">
    <property type="entry name" value="Spore Coat Polysaccharide Biosynthesis Protein SpsA, Chain A"/>
    <property type="match status" value="1"/>
</dbReference>
<gene>
    <name evidence="12" type="ORF">EVEC_LOCUS5748</name>
</gene>
<dbReference type="CDD" id="cd00897">
    <property type="entry name" value="UGPase_euk"/>
    <property type="match status" value="1"/>
</dbReference>
<dbReference type="FunFam" id="2.160.10.10:FF:000001">
    <property type="entry name" value="UTP--glucose-1-phosphate uridylyltransferase"/>
    <property type="match status" value="1"/>
</dbReference>
<dbReference type="Gene3D" id="2.160.10.10">
    <property type="entry name" value="Hexapeptide repeat proteins"/>
    <property type="match status" value="1"/>
</dbReference>
<keyword evidence="13" id="KW-1185">Reference proteome</keyword>
<evidence type="ECO:0000256" key="2">
    <source>
        <dbReference type="ARBA" id="ARBA00011823"/>
    </source>
</evidence>
<feature type="binding site" evidence="11">
    <location>
        <position position="187"/>
    </location>
    <ligand>
        <name>UTP</name>
        <dbReference type="ChEBI" id="CHEBI:46398"/>
    </ligand>
</feature>
<evidence type="ECO:0000256" key="5">
    <source>
        <dbReference type="ARBA" id="ARBA00022679"/>
    </source>
</evidence>
<dbReference type="PANTHER" id="PTHR43511">
    <property type="match status" value="1"/>
</dbReference>
<dbReference type="PIRSF" id="PIRSF000806">
    <property type="entry name" value="UDPGP"/>
    <property type="match status" value="1"/>
</dbReference>
<sequence>MKPQMRKMMEMEDYLQNIAIDEKSRNNVAVYLKLYMQFLTESATIKWSDMKPLGFSHEVDYDALPTADGYEDEILKRICVLKLNGGLGTTMGCSSPKSLIVVRGDLTFLQIAIKQNETIKQKYGTEVPLILMNSFNTESATLQYLEDHNKNLRCFEQSKCPRIDAANHRPIFLDKNCDENEKWYPPGHGNVFQSMAFCGLLDELIAKGRDICFISNIDNTGATTDLRIAKFMIDSKTEYAMECTQKTLADIKGGTLIEINNGIMHLEIPQVPPENVEEFCSLRTFKMFNTNNIWVNLKSVKARLTDMKMEIIVNKKKLRNGRPVIQLETSVGGAIRNFQNVFSIKVPRARFLPVKKTQDLLALMSDIYEMDDCCNIRLRINRPIVHQPIIKLSKHFDSMEQFWKRFATIPQMSDLVRLRVDGDVYFGKDVILKGDVIIVADEGNRLEIPSKCFIENKVVTGSSMSFE</sequence>
<dbReference type="Pfam" id="PF01704">
    <property type="entry name" value="UDPGP"/>
    <property type="match status" value="1"/>
</dbReference>
<keyword evidence="5 9" id="KW-0808">Transferase</keyword>
<comment type="subunit">
    <text evidence="2">Homooctamer.</text>
</comment>
<feature type="binding site" evidence="10">
    <location>
        <position position="188"/>
    </location>
    <ligand>
        <name>substrate</name>
    </ligand>
</feature>
<evidence type="ECO:0000256" key="3">
    <source>
        <dbReference type="ARBA" id="ARBA00012415"/>
    </source>
</evidence>
<dbReference type="STRING" id="51028.A0A0N4V778"/>
<organism evidence="14">
    <name type="scientific">Enterobius vermicularis</name>
    <name type="common">Human pinworm</name>
    <dbReference type="NCBI Taxonomy" id="51028"/>
    <lineage>
        <taxon>Eukaryota</taxon>
        <taxon>Metazoa</taxon>
        <taxon>Ecdysozoa</taxon>
        <taxon>Nematoda</taxon>
        <taxon>Chromadorea</taxon>
        <taxon>Rhabditida</taxon>
        <taxon>Spirurina</taxon>
        <taxon>Oxyuridomorpha</taxon>
        <taxon>Oxyuroidea</taxon>
        <taxon>Oxyuridae</taxon>
        <taxon>Enterobius</taxon>
    </lineage>
</organism>
<dbReference type="WBParaSite" id="EVEC_0000613701-mRNA-1">
    <property type="protein sequence ID" value="EVEC_0000613701-mRNA-1"/>
    <property type="gene ID" value="EVEC_0000613701"/>
</dbReference>
<dbReference type="FunFam" id="3.90.550.10:FF:000002">
    <property type="entry name" value="UTP--glucose-1-phosphate uridylyltransferase"/>
    <property type="match status" value="1"/>
</dbReference>
<evidence type="ECO:0000256" key="9">
    <source>
        <dbReference type="PIRNR" id="PIRNR000806"/>
    </source>
</evidence>
<feature type="binding site" evidence="11">
    <location>
        <position position="218"/>
    </location>
    <ligand>
        <name>UTP</name>
        <dbReference type="ChEBI" id="CHEBI:46398"/>
    </ligand>
</feature>
<evidence type="ECO:0000256" key="1">
    <source>
        <dbReference type="ARBA" id="ARBA00010401"/>
    </source>
</evidence>
<evidence type="ECO:0000256" key="8">
    <source>
        <dbReference type="ARBA" id="ARBA00047432"/>
    </source>
</evidence>
<dbReference type="GO" id="GO:0003983">
    <property type="term" value="F:UTP:glucose-1-phosphate uridylyltransferase activity"/>
    <property type="evidence" value="ECO:0007669"/>
    <property type="project" value="UniProtKB-EC"/>
</dbReference>
<keyword evidence="6 9" id="KW-0548">Nucleotidyltransferase</keyword>
<comment type="catalytic activity">
    <reaction evidence="8">
        <text>alpha-D-glucose 1-phosphate + UTP + H(+) = UDP-alpha-D-glucose + diphosphate</text>
        <dbReference type="Rhea" id="RHEA:19889"/>
        <dbReference type="ChEBI" id="CHEBI:15378"/>
        <dbReference type="ChEBI" id="CHEBI:33019"/>
        <dbReference type="ChEBI" id="CHEBI:46398"/>
        <dbReference type="ChEBI" id="CHEBI:58601"/>
        <dbReference type="ChEBI" id="CHEBI:58885"/>
        <dbReference type="EC" id="2.7.7.9"/>
    </reaction>
    <physiologicalReaction direction="left-to-right" evidence="8">
        <dbReference type="Rhea" id="RHEA:19890"/>
    </physiologicalReaction>
</comment>
<dbReference type="InterPro" id="IPR029044">
    <property type="entry name" value="Nucleotide-diphossugar_trans"/>
</dbReference>
<evidence type="ECO:0000313" key="12">
    <source>
        <dbReference type="EMBL" id="VDD90997.1"/>
    </source>
</evidence>
<proteinExistence type="inferred from homology"/>